<keyword evidence="2" id="KW-1185">Reference proteome</keyword>
<dbReference type="EMBL" id="CM042011">
    <property type="protein sequence ID" value="KAI3767328.1"/>
    <property type="molecule type" value="Genomic_DNA"/>
</dbReference>
<proteinExistence type="predicted"/>
<sequence length="71" mass="7974">MVNLVRGRRSFYCSLGKEASLVKFDCSGDKFFMVMDEKISVHEAQDAKLILELESKEKILCIAPAMESVTS</sequence>
<reference evidence="2" key="1">
    <citation type="journal article" date="2022" name="Mol. Ecol. Resour.">
        <title>The genomes of chicory, endive, great burdock and yacon provide insights into Asteraceae palaeo-polyploidization history and plant inulin production.</title>
        <authorList>
            <person name="Fan W."/>
            <person name="Wang S."/>
            <person name="Wang H."/>
            <person name="Wang A."/>
            <person name="Jiang F."/>
            <person name="Liu H."/>
            <person name="Zhao H."/>
            <person name="Xu D."/>
            <person name="Zhang Y."/>
        </authorList>
    </citation>
    <scope>NUCLEOTIDE SEQUENCE [LARGE SCALE GENOMIC DNA]</scope>
    <source>
        <strain evidence="2">cv. Punajuju</strain>
    </source>
</reference>
<comment type="caution">
    <text evidence="1">The sequence shown here is derived from an EMBL/GenBank/DDBJ whole genome shotgun (WGS) entry which is preliminary data.</text>
</comment>
<name>A0ACB9F948_CICIN</name>
<evidence type="ECO:0000313" key="1">
    <source>
        <dbReference type="EMBL" id="KAI3767328.1"/>
    </source>
</evidence>
<gene>
    <name evidence="1" type="ORF">L2E82_17423</name>
</gene>
<accession>A0ACB9F948</accession>
<protein>
    <submittedName>
        <fullName evidence="1">Uncharacterized protein</fullName>
    </submittedName>
</protein>
<evidence type="ECO:0000313" key="2">
    <source>
        <dbReference type="Proteomes" id="UP001055811"/>
    </source>
</evidence>
<dbReference type="Proteomes" id="UP001055811">
    <property type="component" value="Linkage Group LG03"/>
</dbReference>
<organism evidence="1 2">
    <name type="scientific">Cichorium intybus</name>
    <name type="common">Chicory</name>
    <dbReference type="NCBI Taxonomy" id="13427"/>
    <lineage>
        <taxon>Eukaryota</taxon>
        <taxon>Viridiplantae</taxon>
        <taxon>Streptophyta</taxon>
        <taxon>Embryophyta</taxon>
        <taxon>Tracheophyta</taxon>
        <taxon>Spermatophyta</taxon>
        <taxon>Magnoliopsida</taxon>
        <taxon>eudicotyledons</taxon>
        <taxon>Gunneridae</taxon>
        <taxon>Pentapetalae</taxon>
        <taxon>asterids</taxon>
        <taxon>campanulids</taxon>
        <taxon>Asterales</taxon>
        <taxon>Asteraceae</taxon>
        <taxon>Cichorioideae</taxon>
        <taxon>Cichorieae</taxon>
        <taxon>Cichoriinae</taxon>
        <taxon>Cichorium</taxon>
    </lineage>
</organism>
<reference evidence="1 2" key="2">
    <citation type="journal article" date="2022" name="Mol. Ecol. Resour.">
        <title>The genomes of chicory, endive, great burdock and yacon provide insights into Asteraceae paleo-polyploidization history and plant inulin production.</title>
        <authorList>
            <person name="Fan W."/>
            <person name="Wang S."/>
            <person name="Wang H."/>
            <person name="Wang A."/>
            <person name="Jiang F."/>
            <person name="Liu H."/>
            <person name="Zhao H."/>
            <person name="Xu D."/>
            <person name="Zhang Y."/>
        </authorList>
    </citation>
    <scope>NUCLEOTIDE SEQUENCE [LARGE SCALE GENOMIC DNA]</scope>
    <source>
        <strain evidence="2">cv. Punajuju</strain>
        <tissue evidence="1">Leaves</tissue>
    </source>
</reference>